<dbReference type="InterPro" id="IPR000515">
    <property type="entry name" value="MetI-like"/>
</dbReference>
<dbReference type="CDD" id="cd06261">
    <property type="entry name" value="TM_PBP2"/>
    <property type="match status" value="2"/>
</dbReference>
<evidence type="ECO:0000256" key="5">
    <source>
        <dbReference type="ARBA" id="ARBA00022692"/>
    </source>
</evidence>
<dbReference type="SUPFAM" id="SSF161098">
    <property type="entry name" value="MetI-like"/>
    <property type="match status" value="2"/>
</dbReference>
<evidence type="ECO:0000256" key="1">
    <source>
        <dbReference type="ARBA" id="ARBA00004429"/>
    </source>
</evidence>
<feature type="domain" description="ABC transmembrane type-1" evidence="9">
    <location>
        <begin position="306"/>
        <end position="499"/>
    </location>
</feature>
<dbReference type="GO" id="GO:0055085">
    <property type="term" value="P:transmembrane transport"/>
    <property type="evidence" value="ECO:0007669"/>
    <property type="project" value="InterPro"/>
</dbReference>
<name>A0A5B9QTJ0_9BACT</name>
<keyword evidence="6 8" id="KW-1133">Transmembrane helix</keyword>
<feature type="transmembrane region" description="Helical" evidence="8">
    <location>
        <begin position="436"/>
        <end position="459"/>
    </location>
</feature>
<keyword evidence="11" id="KW-1185">Reference proteome</keyword>
<keyword evidence="5 8" id="KW-0812">Transmembrane</keyword>
<comment type="subcellular location">
    <subcellularLocation>
        <location evidence="1">Cell inner membrane</location>
        <topology evidence="1">Multi-pass membrane protein</topology>
    </subcellularLocation>
    <subcellularLocation>
        <location evidence="8">Cell membrane</location>
        <topology evidence="8">Multi-pass membrane protein</topology>
    </subcellularLocation>
</comment>
<dbReference type="EMBL" id="CP042914">
    <property type="protein sequence ID" value="QEG42334.1"/>
    <property type="molecule type" value="Genomic_DNA"/>
</dbReference>
<evidence type="ECO:0000313" key="11">
    <source>
        <dbReference type="Proteomes" id="UP000325286"/>
    </source>
</evidence>
<accession>A0A5B9QTJ0</accession>
<feature type="transmembrane region" description="Helical" evidence="8">
    <location>
        <begin position="306"/>
        <end position="330"/>
    </location>
</feature>
<dbReference type="GO" id="GO:0005886">
    <property type="term" value="C:plasma membrane"/>
    <property type="evidence" value="ECO:0007669"/>
    <property type="project" value="UniProtKB-SubCell"/>
</dbReference>
<dbReference type="Proteomes" id="UP000325286">
    <property type="component" value="Chromosome"/>
</dbReference>
<keyword evidence="7 8" id="KW-0472">Membrane</keyword>
<dbReference type="PANTHER" id="PTHR43357:SF3">
    <property type="entry name" value="FE(3+)-TRANSPORT SYSTEM PERMEASE PROTEIN FBPB 2"/>
    <property type="match status" value="1"/>
</dbReference>
<evidence type="ECO:0000256" key="8">
    <source>
        <dbReference type="RuleBase" id="RU363032"/>
    </source>
</evidence>
<keyword evidence="3" id="KW-1003">Cell membrane</keyword>
<dbReference type="KEGG" id="rul:UC8_43680"/>
<organism evidence="10 11">
    <name type="scientific">Roseimaritima ulvae</name>
    <dbReference type="NCBI Taxonomy" id="980254"/>
    <lineage>
        <taxon>Bacteria</taxon>
        <taxon>Pseudomonadati</taxon>
        <taxon>Planctomycetota</taxon>
        <taxon>Planctomycetia</taxon>
        <taxon>Pirellulales</taxon>
        <taxon>Pirellulaceae</taxon>
        <taxon>Roseimaritima</taxon>
    </lineage>
</organism>
<evidence type="ECO:0000256" key="6">
    <source>
        <dbReference type="ARBA" id="ARBA00022989"/>
    </source>
</evidence>
<evidence type="ECO:0000259" key="9">
    <source>
        <dbReference type="PROSITE" id="PS50928"/>
    </source>
</evidence>
<feature type="transmembrane region" description="Helical" evidence="8">
    <location>
        <begin position="479"/>
        <end position="503"/>
    </location>
</feature>
<comment type="similarity">
    <text evidence="8">Belongs to the binding-protein-dependent transport system permease family.</text>
</comment>
<dbReference type="RefSeq" id="WP_162275880.1">
    <property type="nucleotide sequence ID" value="NZ_LWSJ01000013.1"/>
</dbReference>
<keyword evidence="2 8" id="KW-0813">Transport</keyword>
<dbReference type="AlphaFoldDB" id="A0A5B9QTJ0"/>
<evidence type="ECO:0000256" key="2">
    <source>
        <dbReference type="ARBA" id="ARBA00022448"/>
    </source>
</evidence>
<dbReference type="Pfam" id="PF00528">
    <property type="entry name" value="BPD_transp_1"/>
    <property type="match status" value="1"/>
</dbReference>
<dbReference type="InterPro" id="IPR035906">
    <property type="entry name" value="MetI-like_sf"/>
</dbReference>
<feature type="transmembrane region" description="Helical" evidence="8">
    <location>
        <begin position="342"/>
        <end position="364"/>
    </location>
</feature>
<feature type="transmembrane region" description="Helical" evidence="8">
    <location>
        <begin position="186"/>
        <end position="206"/>
    </location>
</feature>
<feature type="transmembrane region" description="Helical" evidence="8">
    <location>
        <begin position="84"/>
        <end position="112"/>
    </location>
</feature>
<dbReference type="PANTHER" id="PTHR43357">
    <property type="entry name" value="INNER MEMBRANE ABC TRANSPORTER PERMEASE PROTEIN YDCV"/>
    <property type="match status" value="1"/>
</dbReference>
<evidence type="ECO:0000256" key="4">
    <source>
        <dbReference type="ARBA" id="ARBA00022519"/>
    </source>
</evidence>
<protein>
    <submittedName>
        <fullName evidence="10">Binding-protein-dependent transport system inner membrane component</fullName>
    </submittedName>
</protein>
<keyword evidence="4" id="KW-0997">Cell inner membrane</keyword>
<feature type="transmembrane region" description="Helical" evidence="8">
    <location>
        <begin position="43"/>
        <end position="64"/>
    </location>
</feature>
<dbReference type="PROSITE" id="PS50928">
    <property type="entry name" value="ABC_TM1"/>
    <property type="match status" value="2"/>
</dbReference>
<feature type="transmembrane region" description="Helical" evidence="8">
    <location>
        <begin position="6"/>
        <end position="31"/>
    </location>
</feature>
<sequence>MPSLLLTVVLIGLSVLIATPLGVAVAVSLAIGSGWTAGRWIRTAGIGLLLVLICLPMYVHAAAWEATAGKYGWLPLMQTSANRFWFSGLLAAAWIHGVSGAAWVALATLWGLTRVPAALLQQAALETGPWSRLGRIAVPYAAPATLAGALWVALLAATEMTVADLYGVRTLADEVYLKYAFEPQTLPIVLACLLPLLVATPLVWLMQRMLGPARRSAASPHASGSDVWAALDLDASSASPLRWLASLPATGLLLLMITVPLVSLFVKAGLLVEAAGQYGSGPRYRWSWQRVADTLSDSLATFAPEFVWTAVLAVTVAAVAMLLGTLSAAWAQGSERRARWGFFTAMALVLLPGPVVGMGVLYLFHDRGPLLAALYERSIVPTVVALLPRAVPAAYLVMRAGYRMLPPEPGEAARCDGARPWQCLLRIDLPRLKTSLLVAGFAAGIVATADVPATLVVLPPGMTTVGTRLFGLLHSGVRYQAAGLTISFCLLVGLLVILTHAWCGRRRAVGVR</sequence>
<feature type="transmembrane region" description="Helical" evidence="8">
    <location>
        <begin position="133"/>
        <end position="157"/>
    </location>
</feature>
<reference evidence="10 11" key="1">
    <citation type="submission" date="2019-08" db="EMBL/GenBank/DDBJ databases">
        <title>Deep-cultivation of Planctomycetes and their phenomic and genomic characterization uncovers novel biology.</title>
        <authorList>
            <person name="Wiegand S."/>
            <person name="Jogler M."/>
            <person name="Boedeker C."/>
            <person name="Pinto D."/>
            <person name="Vollmers J."/>
            <person name="Rivas-Marin E."/>
            <person name="Kohn T."/>
            <person name="Peeters S.H."/>
            <person name="Heuer A."/>
            <person name="Rast P."/>
            <person name="Oberbeckmann S."/>
            <person name="Bunk B."/>
            <person name="Jeske O."/>
            <person name="Meyerdierks A."/>
            <person name="Storesund J.E."/>
            <person name="Kallscheuer N."/>
            <person name="Luecker S."/>
            <person name="Lage O.M."/>
            <person name="Pohl T."/>
            <person name="Merkel B.J."/>
            <person name="Hornburger P."/>
            <person name="Mueller R.-W."/>
            <person name="Bruemmer F."/>
            <person name="Labrenz M."/>
            <person name="Spormann A.M."/>
            <person name="Op den Camp H."/>
            <person name="Overmann J."/>
            <person name="Amann R."/>
            <person name="Jetten M.S.M."/>
            <person name="Mascher T."/>
            <person name="Medema M.H."/>
            <person name="Devos D.P."/>
            <person name="Kaster A.-K."/>
            <person name="Ovreas L."/>
            <person name="Rohde M."/>
            <person name="Galperin M.Y."/>
            <person name="Jogler C."/>
        </authorList>
    </citation>
    <scope>NUCLEOTIDE SEQUENCE [LARGE SCALE GENOMIC DNA]</scope>
    <source>
        <strain evidence="10 11">UC8</strain>
    </source>
</reference>
<dbReference type="Gene3D" id="1.10.3720.10">
    <property type="entry name" value="MetI-like"/>
    <property type="match status" value="2"/>
</dbReference>
<evidence type="ECO:0000256" key="7">
    <source>
        <dbReference type="ARBA" id="ARBA00023136"/>
    </source>
</evidence>
<evidence type="ECO:0000313" key="10">
    <source>
        <dbReference type="EMBL" id="QEG42334.1"/>
    </source>
</evidence>
<feature type="transmembrane region" description="Helical" evidence="8">
    <location>
        <begin position="243"/>
        <end position="266"/>
    </location>
</feature>
<evidence type="ECO:0000256" key="3">
    <source>
        <dbReference type="ARBA" id="ARBA00022475"/>
    </source>
</evidence>
<proteinExistence type="inferred from homology"/>
<feature type="domain" description="ABC transmembrane type-1" evidence="9">
    <location>
        <begin position="4"/>
        <end position="207"/>
    </location>
</feature>
<gene>
    <name evidence="10" type="ORF">UC8_43680</name>
</gene>
<feature type="transmembrane region" description="Helical" evidence="8">
    <location>
        <begin position="379"/>
        <end position="398"/>
    </location>
</feature>